<evidence type="ECO:0000256" key="2">
    <source>
        <dbReference type="SAM" id="Phobius"/>
    </source>
</evidence>
<dbReference type="Proteomes" id="UP001183643">
    <property type="component" value="Unassembled WGS sequence"/>
</dbReference>
<feature type="region of interest" description="Disordered" evidence="1">
    <location>
        <begin position="132"/>
        <end position="154"/>
    </location>
</feature>
<keyword evidence="2" id="KW-0812">Transmembrane</keyword>
<organism evidence="3 4">
    <name type="scientific">Catenuloplanes atrovinosus</name>
    <dbReference type="NCBI Taxonomy" id="137266"/>
    <lineage>
        <taxon>Bacteria</taxon>
        <taxon>Bacillati</taxon>
        <taxon>Actinomycetota</taxon>
        <taxon>Actinomycetes</taxon>
        <taxon>Micromonosporales</taxon>
        <taxon>Micromonosporaceae</taxon>
        <taxon>Catenuloplanes</taxon>
    </lineage>
</organism>
<evidence type="ECO:0000313" key="3">
    <source>
        <dbReference type="EMBL" id="MDR7274187.1"/>
    </source>
</evidence>
<dbReference type="AlphaFoldDB" id="A0AAE3YKH3"/>
<reference evidence="3" key="1">
    <citation type="submission" date="2023-07" db="EMBL/GenBank/DDBJ databases">
        <title>Sequencing the genomes of 1000 actinobacteria strains.</title>
        <authorList>
            <person name="Klenk H.-P."/>
        </authorList>
    </citation>
    <scope>NUCLEOTIDE SEQUENCE</scope>
    <source>
        <strain evidence="3">DSM 44707</strain>
    </source>
</reference>
<evidence type="ECO:0000256" key="1">
    <source>
        <dbReference type="SAM" id="MobiDB-lite"/>
    </source>
</evidence>
<feature type="transmembrane region" description="Helical" evidence="2">
    <location>
        <begin position="12"/>
        <end position="33"/>
    </location>
</feature>
<evidence type="ECO:0000313" key="4">
    <source>
        <dbReference type="Proteomes" id="UP001183643"/>
    </source>
</evidence>
<keyword evidence="4" id="KW-1185">Reference proteome</keyword>
<comment type="caution">
    <text evidence="3">The sequence shown here is derived from an EMBL/GenBank/DDBJ whole genome shotgun (WGS) entry which is preliminary data.</text>
</comment>
<name>A0AAE3YKH3_9ACTN</name>
<gene>
    <name evidence="3" type="ORF">J2S41_000965</name>
</gene>
<dbReference type="RefSeq" id="WP_310363564.1">
    <property type="nucleotide sequence ID" value="NZ_JAVDYB010000001.1"/>
</dbReference>
<keyword evidence="2" id="KW-0472">Membrane</keyword>
<protein>
    <submittedName>
        <fullName evidence="3">Membrane protein YgcG</fullName>
    </submittedName>
</protein>
<keyword evidence="2" id="KW-1133">Transmembrane helix</keyword>
<feature type="transmembrane region" description="Helical" evidence="2">
    <location>
        <begin position="96"/>
        <end position="122"/>
    </location>
</feature>
<sequence length="154" mass="15687">MGTLLSAVRRLLIGAIFIVVGVFAFGQLGWPYLVSYTYPETTVLVEGPCESGVNQTERLCAASWTRDGAAVTGEIRGVNLETGSAVDARVDGDAAIVIPGTVTLALYCLPLLFVVAGLFLIFSRGGRWSRGGDGGGDDGGWGDSGGGDGGGGGD</sequence>
<proteinExistence type="predicted"/>
<dbReference type="EMBL" id="JAVDYB010000001">
    <property type="protein sequence ID" value="MDR7274187.1"/>
    <property type="molecule type" value="Genomic_DNA"/>
</dbReference>
<accession>A0AAE3YKH3</accession>